<dbReference type="EMBL" id="PIPO01000002">
    <property type="protein sequence ID" value="RUO33614.1"/>
    <property type="molecule type" value="Genomic_DNA"/>
</dbReference>
<protein>
    <submittedName>
        <fullName evidence="3">Uncharacterized protein</fullName>
    </submittedName>
</protein>
<dbReference type="Gene3D" id="1.20.5.340">
    <property type="match status" value="1"/>
</dbReference>
<keyword evidence="4" id="KW-1185">Reference proteome</keyword>
<accession>A0A432WIH7</accession>
<reference evidence="3 4" key="1">
    <citation type="journal article" date="2011" name="Front. Microbiol.">
        <title>Genomic signatures of strain selection and enhancement in Bacillus atrophaeus var. globigii, a historical biowarfare simulant.</title>
        <authorList>
            <person name="Gibbons H.S."/>
            <person name="Broomall S.M."/>
            <person name="McNew L.A."/>
            <person name="Daligault H."/>
            <person name="Chapman C."/>
            <person name="Bruce D."/>
            <person name="Karavis M."/>
            <person name="Krepps M."/>
            <person name="McGregor P.A."/>
            <person name="Hong C."/>
            <person name="Park K.H."/>
            <person name="Akmal A."/>
            <person name="Feldman A."/>
            <person name="Lin J.S."/>
            <person name="Chang W.E."/>
            <person name="Higgs B.W."/>
            <person name="Demirev P."/>
            <person name="Lindquist J."/>
            <person name="Liem A."/>
            <person name="Fochler E."/>
            <person name="Read T.D."/>
            <person name="Tapia R."/>
            <person name="Johnson S."/>
            <person name="Bishop-Lilly K.A."/>
            <person name="Detter C."/>
            <person name="Han C."/>
            <person name="Sozhamannan S."/>
            <person name="Rosenzweig C.N."/>
            <person name="Skowronski E.W."/>
        </authorList>
    </citation>
    <scope>NUCLEOTIDE SEQUENCE [LARGE SCALE GENOMIC DNA]</scope>
    <source>
        <strain evidence="3 4">Y4G10-17</strain>
    </source>
</reference>
<evidence type="ECO:0000313" key="4">
    <source>
        <dbReference type="Proteomes" id="UP000287823"/>
    </source>
</evidence>
<sequence length="99" mass="11240">MENTMINKPLKTKALLVLASAGMLFLSGCASQAQQDEVTDLRAQVRNAERSAEQCEARSAELEQRAEVAEQRAQELQTRSRELERRMQRMEERMGSAKN</sequence>
<dbReference type="Proteomes" id="UP000287823">
    <property type="component" value="Unassembled WGS sequence"/>
</dbReference>
<dbReference type="AlphaFoldDB" id="A0A432WIH7"/>
<name>A0A432WIH7_9GAMM</name>
<dbReference type="SUPFAM" id="SSF57997">
    <property type="entry name" value="Tropomyosin"/>
    <property type="match status" value="1"/>
</dbReference>
<feature type="region of interest" description="Disordered" evidence="1">
    <location>
        <begin position="69"/>
        <end position="99"/>
    </location>
</feature>
<gene>
    <name evidence="3" type="ORF">CWE14_03885</name>
</gene>
<evidence type="ECO:0000256" key="1">
    <source>
        <dbReference type="SAM" id="MobiDB-lite"/>
    </source>
</evidence>
<keyword evidence="2" id="KW-0732">Signal</keyword>
<evidence type="ECO:0000313" key="3">
    <source>
        <dbReference type="EMBL" id="RUO33614.1"/>
    </source>
</evidence>
<comment type="caution">
    <text evidence="3">The sequence shown here is derived from an EMBL/GenBank/DDBJ whole genome shotgun (WGS) entry which is preliminary data.</text>
</comment>
<evidence type="ECO:0000256" key="2">
    <source>
        <dbReference type="SAM" id="SignalP"/>
    </source>
</evidence>
<feature type="chain" id="PRO_5019441067" evidence="2">
    <location>
        <begin position="34"/>
        <end position="99"/>
    </location>
</feature>
<feature type="signal peptide" evidence="2">
    <location>
        <begin position="1"/>
        <end position="33"/>
    </location>
</feature>
<organism evidence="3 4">
    <name type="scientific">Aliidiomarina soli</name>
    <dbReference type="NCBI Taxonomy" id="1928574"/>
    <lineage>
        <taxon>Bacteria</taxon>
        <taxon>Pseudomonadati</taxon>
        <taxon>Pseudomonadota</taxon>
        <taxon>Gammaproteobacteria</taxon>
        <taxon>Alteromonadales</taxon>
        <taxon>Idiomarinaceae</taxon>
        <taxon>Aliidiomarina</taxon>
    </lineage>
</organism>
<proteinExistence type="predicted"/>